<dbReference type="InterPro" id="IPR036097">
    <property type="entry name" value="HisK_dim/P_sf"/>
</dbReference>
<name>A0A0F9V8R1_9ZZZZ</name>
<dbReference type="PRINTS" id="PR00344">
    <property type="entry name" value="BCTRLSENSOR"/>
</dbReference>
<dbReference type="EMBL" id="LAZR01000415">
    <property type="protein sequence ID" value="KKN69936.1"/>
    <property type="molecule type" value="Genomic_DNA"/>
</dbReference>
<dbReference type="SMART" id="SM00388">
    <property type="entry name" value="HisKA"/>
    <property type="match status" value="1"/>
</dbReference>
<keyword evidence="7" id="KW-0472">Membrane</keyword>
<comment type="catalytic activity">
    <reaction evidence="1">
        <text>ATP + protein L-histidine = ADP + protein N-phospho-L-histidine.</text>
        <dbReference type="EC" id="2.7.13.3"/>
    </reaction>
</comment>
<keyword evidence="3" id="KW-0597">Phosphoprotein</keyword>
<keyword evidence="4" id="KW-0808">Transferase</keyword>
<evidence type="ECO:0000256" key="1">
    <source>
        <dbReference type="ARBA" id="ARBA00000085"/>
    </source>
</evidence>
<keyword evidence="6" id="KW-0902">Two-component regulatory system</keyword>
<dbReference type="Gene3D" id="3.30.565.10">
    <property type="entry name" value="Histidine kinase-like ATPase, C-terminal domain"/>
    <property type="match status" value="1"/>
</dbReference>
<feature type="domain" description="Histidine kinase" evidence="8">
    <location>
        <begin position="267"/>
        <end position="482"/>
    </location>
</feature>
<dbReference type="PANTHER" id="PTHR43711">
    <property type="entry name" value="TWO-COMPONENT HISTIDINE KINASE"/>
    <property type="match status" value="1"/>
</dbReference>
<feature type="transmembrane region" description="Helical" evidence="7">
    <location>
        <begin position="159"/>
        <end position="182"/>
    </location>
</feature>
<comment type="caution">
    <text evidence="9">The sequence shown here is derived from an EMBL/GenBank/DDBJ whole genome shotgun (WGS) entry which is preliminary data.</text>
</comment>
<dbReference type="PANTHER" id="PTHR43711:SF31">
    <property type="entry name" value="HISTIDINE KINASE"/>
    <property type="match status" value="1"/>
</dbReference>
<dbReference type="CDD" id="cd00082">
    <property type="entry name" value="HisKA"/>
    <property type="match status" value="1"/>
</dbReference>
<dbReference type="AlphaFoldDB" id="A0A0F9V8R1"/>
<evidence type="ECO:0000256" key="7">
    <source>
        <dbReference type="SAM" id="Phobius"/>
    </source>
</evidence>
<proteinExistence type="predicted"/>
<dbReference type="CDD" id="cd00075">
    <property type="entry name" value="HATPase"/>
    <property type="match status" value="1"/>
</dbReference>
<dbReference type="Pfam" id="PF00512">
    <property type="entry name" value="HisKA"/>
    <property type="match status" value="1"/>
</dbReference>
<evidence type="ECO:0000259" key="8">
    <source>
        <dbReference type="PROSITE" id="PS50109"/>
    </source>
</evidence>
<dbReference type="InterPro" id="IPR004358">
    <property type="entry name" value="Sig_transdc_His_kin-like_C"/>
</dbReference>
<dbReference type="SUPFAM" id="SSF47384">
    <property type="entry name" value="Homodimeric domain of signal transducing histidine kinase"/>
    <property type="match status" value="1"/>
</dbReference>
<keyword evidence="5" id="KW-0418">Kinase</keyword>
<evidence type="ECO:0000313" key="9">
    <source>
        <dbReference type="EMBL" id="KKN69936.1"/>
    </source>
</evidence>
<dbReference type="Pfam" id="PF02518">
    <property type="entry name" value="HATPase_c"/>
    <property type="match status" value="1"/>
</dbReference>
<dbReference type="InterPro" id="IPR003661">
    <property type="entry name" value="HisK_dim/P_dom"/>
</dbReference>
<evidence type="ECO:0000256" key="4">
    <source>
        <dbReference type="ARBA" id="ARBA00022679"/>
    </source>
</evidence>
<dbReference type="SMART" id="SM00387">
    <property type="entry name" value="HATPase_c"/>
    <property type="match status" value="1"/>
</dbReference>
<protein>
    <recommendedName>
        <fullName evidence="2">histidine kinase</fullName>
        <ecNumber evidence="2">2.7.13.3</ecNumber>
    </recommendedName>
</protein>
<dbReference type="InterPro" id="IPR036890">
    <property type="entry name" value="HATPase_C_sf"/>
</dbReference>
<dbReference type="InterPro" id="IPR005467">
    <property type="entry name" value="His_kinase_dom"/>
</dbReference>
<dbReference type="InterPro" id="IPR003594">
    <property type="entry name" value="HATPase_dom"/>
</dbReference>
<keyword evidence="7" id="KW-1133">Transmembrane helix</keyword>
<dbReference type="EC" id="2.7.13.3" evidence="2"/>
<gene>
    <name evidence="9" type="ORF">LCGC14_0436170</name>
</gene>
<keyword evidence="7" id="KW-0812">Transmembrane</keyword>
<evidence type="ECO:0000256" key="2">
    <source>
        <dbReference type="ARBA" id="ARBA00012438"/>
    </source>
</evidence>
<dbReference type="SUPFAM" id="SSF55874">
    <property type="entry name" value="ATPase domain of HSP90 chaperone/DNA topoisomerase II/histidine kinase"/>
    <property type="match status" value="1"/>
</dbReference>
<dbReference type="GO" id="GO:0000155">
    <property type="term" value="F:phosphorelay sensor kinase activity"/>
    <property type="evidence" value="ECO:0007669"/>
    <property type="project" value="InterPro"/>
</dbReference>
<feature type="transmembrane region" description="Helical" evidence="7">
    <location>
        <begin position="7"/>
        <end position="26"/>
    </location>
</feature>
<accession>A0A0F9V8R1</accession>
<dbReference type="PROSITE" id="PS50109">
    <property type="entry name" value="HIS_KIN"/>
    <property type="match status" value="1"/>
</dbReference>
<dbReference type="Gene3D" id="1.10.287.130">
    <property type="match status" value="1"/>
</dbReference>
<reference evidence="9" key="1">
    <citation type="journal article" date="2015" name="Nature">
        <title>Complex archaea that bridge the gap between prokaryotes and eukaryotes.</title>
        <authorList>
            <person name="Spang A."/>
            <person name="Saw J.H."/>
            <person name="Jorgensen S.L."/>
            <person name="Zaremba-Niedzwiedzka K."/>
            <person name="Martijn J."/>
            <person name="Lind A.E."/>
            <person name="van Eijk R."/>
            <person name="Schleper C."/>
            <person name="Guy L."/>
            <person name="Ettema T.J."/>
        </authorList>
    </citation>
    <scope>NUCLEOTIDE SEQUENCE</scope>
</reference>
<evidence type="ECO:0000256" key="6">
    <source>
        <dbReference type="ARBA" id="ARBA00023012"/>
    </source>
</evidence>
<sequence>MNISRKLMLIVILTAAEISITVYSAFEIAKGAKFHQLNFLHLKYVHQLTKSVKKIENNIPIDINTIESDILLIRQQPIECVEQINPLNYAVMKVINTEHTLTICENDIEIANKALLSVAQYKKGELSRDAFLLNLNTSLSGFNKNTELFEEPIRKTVSFILMTLIPLVIIISFFNILFISYLSRTISSSIRNLTLLLSSKPESNINLDDELDIKTSGELKALVIAARQRIKNDLLNIENSIELKQIINTQTASLQQANDELAQFAYRASHDLKSPLSGAKSLAHFVIEDIKAGDTEEASRNALVIYQQMEKLETLVVDILLLAKAEIGSEDRDVIDFNQLIIDMKERLYWLMKDNPCTLETTINLLVPIKSEKARFAQIIENLISNGLKYYDRNKDSPYVRCDIFNEQETFFITVTDNGLGIPQKHQSEVFDMFKRFHAETSTGSGLGMALVKKHIEYLNGEVSLQSSDKGTTFKIIIPMDKLT</sequence>
<organism evidence="9">
    <name type="scientific">marine sediment metagenome</name>
    <dbReference type="NCBI Taxonomy" id="412755"/>
    <lineage>
        <taxon>unclassified sequences</taxon>
        <taxon>metagenomes</taxon>
        <taxon>ecological metagenomes</taxon>
    </lineage>
</organism>
<dbReference type="InterPro" id="IPR050736">
    <property type="entry name" value="Sensor_HK_Regulatory"/>
</dbReference>
<evidence type="ECO:0000256" key="3">
    <source>
        <dbReference type="ARBA" id="ARBA00022553"/>
    </source>
</evidence>
<evidence type="ECO:0000256" key="5">
    <source>
        <dbReference type="ARBA" id="ARBA00022777"/>
    </source>
</evidence>